<dbReference type="EMBL" id="JBHUJB010000005">
    <property type="protein sequence ID" value="MFD2157424.1"/>
    <property type="molecule type" value="Genomic_DNA"/>
</dbReference>
<dbReference type="SUPFAM" id="SSF52540">
    <property type="entry name" value="P-loop containing nucleoside triphosphate hydrolases"/>
    <property type="match status" value="1"/>
</dbReference>
<dbReference type="Gene3D" id="3.40.50.300">
    <property type="entry name" value="P-loop containing nucleotide triphosphate hydrolases"/>
    <property type="match status" value="1"/>
</dbReference>
<proteinExistence type="predicted"/>
<dbReference type="GO" id="GO:0005524">
    <property type="term" value="F:ATP binding"/>
    <property type="evidence" value="ECO:0007669"/>
    <property type="project" value="UniProtKB-KW"/>
</dbReference>
<reference evidence="5" key="1">
    <citation type="journal article" date="2019" name="Int. J. Syst. Evol. Microbiol.">
        <title>The Global Catalogue of Microorganisms (GCM) 10K type strain sequencing project: providing services to taxonomists for standard genome sequencing and annotation.</title>
        <authorList>
            <consortium name="The Broad Institute Genomics Platform"/>
            <consortium name="The Broad Institute Genome Sequencing Center for Infectious Disease"/>
            <person name="Wu L."/>
            <person name="Ma J."/>
        </authorList>
    </citation>
    <scope>NUCLEOTIDE SEQUENCE [LARGE SCALE GENOMIC DNA]</scope>
    <source>
        <strain evidence="5">CCUG 57942</strain>
    </source>
</reference>
<dbReference type="PANTHER" id="PTHR43158">
    <property type="entry name" value="SKFA PEPTIDE EXPORT ATP-BINDING PROTEIN SKFE"/>
    <property type="match status" value="1"/>
</dbReference>
<dbReference type="Proteomes" id="UP001597389">
    <property type="component" value="Unassembled WGS sequence"/>
</dbReference>
<evidence type="ECO:0000256" key="2">
    <source>
        <dbReference type="ARBA" id="ARBA00022840"/>
    </source>
</evidence>
<gene>
    <name evidence="4" type="ORF">ACFSW8_00760</name>
</gene>
<keyword evidence="5" id="KW-1185">Reference proteome</keyword>
<evidence type="ECO:0000256" key="1">
    <source>
        <dbReference type="ARBA" id="ARBA00022741"/>
    </source>
</evidence>
<protein>
    <submittedName>
        <fullName evidence="4">ATP-binding cassette domain-containing protein</fullName>
    </submittedName>
</protein>
<feature type="domain" description="ABC transporter" evidence="3">
    <location>
        <begin position="35"/>
        <end position="150"/>
    </location>
</feature>
<evidence type="ECO:0000259" key="3">
    <source>
        <dbReference type="Pfam" id="PF00005"/>
    </source>
</evidence>
<comment type="caution">
    <text evidence="4">The sequence shown here is derived from an EMBL/GenBank/DDBJ whole genome shotgun (WGS) entry which is preliminary data.</text>
</comment>
<accession>A0ABW4Z6C2</accession>
<organism evidence="4 5">
    <name type="scientific">Rubritalea tangerina</name>
    <dbReference type="NCBI Taxonomy" id="430798"/>
    <lineage>
        <taxon>Bacteria</taxon>
        <taxon>Pseudomonadati</taxon>
        <taxon>Verrucomicrobiota</taxon>
        <taxon>Verrucomicrobiia</taxon>
        <taxon>Verrucomicrobiales</taxon>
        <taxon>Rubritaleaceae</taxon>
        <taxon>Rubritalea</taxon>
    </lineage>
</organism>
<sequence>MDSTCSILIPSNVKIGYGRSVIAEVAEGIKLGEGTHYLLARNGRGKTTLLRSLARVLKLQAGEFTVSGRVQFVPEDIEYNSHLPARVILGSLVERERLEECYRFADRIELDLKKPYRSLSTGNKRKISWLMAEFSCDPDSGDVLLLDEPFTGVDSYVREAFMEYWESCDSGVCRLVSCHPDFDSMSIRSAVLISEGRITAMDSSEGYRWGDLKGGLL</sequence>
<dbReference type="RefSeq" id="WP_377091220.1">
    <property type="nucleotide sequence ID" value="NZ_JBHSJL010000014.1"/>
</dbReference>
<dbReference type="InterPro" id="IPR027417">
    <property type="entry name" value="P-loop_NTPase"/>
</dbReference>
<evidence type="ECO:0000313" key="4">
    <source>
        <dbReference type="EMBL" id="MFD2157424.1"/>
    </source>
</evidence>
<dbReference type="PANTHER" id="PTHR43158:SF2">
    <property type="entry name" value="SKFA PEPTIDE EXPORT ATP-BINDING PROTEIN SKFE"/>
    <property type="match status" value="1"/>
</dbReference>
<keyword evidence="1" id="KW-0547">Nucleotide-binding</keyword>
<dbReference type="Pfam" id="PF00005">
    <property type="entry name" value="ABC_tran"/>
    <property type="match status" value="1"/>
</dbReference>
<evidence type="ECO:0000313" key="5">
    <source>
        <dbReference type="Proteomes" id="UP001597389"/>
    </source>
</evidence>
<dbReference type="InterPro" id="IPR003439">
    <property type="entry name" value="ABC_transporter-like_ATP-bd"/>
</dbReference>
<keyword evidence="2 4" id="KW-0067">ATP-binding</keyword>
<name>A0ABW4Z6C2_9BACT</name>